<evidence type="ECO:0000256" key="5">
    <source>
        <dbReference type="SAM" id="MobiDB-lite"/>
    </source>
</evidence>
<feature type="transmembrane region" description="Helical" evidence="6">
    <location>
        <begin position="253"/>
        <end position="275"/>
    </location>
</feature>
<evidence type="ECO:0000256" key="2">
    <source>
        <dbReference type="ARBA" id="ARBA00022692"/>
    </source>
</evidence>
<feature type="transmembrane region" description="Helical" evidence="6">
    <location>
        <begin position="196"/>
        <end position="214"/>
    </location>
</feature>
<keyword evidence="4 6" id="KW-0472">Membrane</keyword>
<dbReference type="Proteomes" id="UP000832041">
    <property type="component" value="Chromosome"/>
</dbReference>
<dbReference type="SUPFAM" id="SSF103481">
    <property type="entry name" value="Multidrug resistance efflux transporter EmrE"/>
    <property type="match status" value="1"/>
</dbReference>
<dbReference type="PANTHER" id="PTHR40761">
    <property type="entry name" value="CONSERVED INTEGRAL MEMBRANE ALANINE VALINE AND LEUCINE RICH PROTEIN-RELATED"/>
    <property type="match status" value="1"/>
</dbReference>
<keyword evidence="2 6" id="KW-0812">Transmembrane</keyword>
<feature type="transmembrane region" description="Helical" evidence="6">
    <location>
        <begin position="165"/>
        <end position="184"/>
    </location>
</feature>
<comment type="subcellular location">
    <subcellularLocation>
        <location evidence="1">Membrane</location>
        <topology evidence="1">Multi-pass membrane protein</topology>
    </subcellularLocation>
</comment>
<feature type="transmembrane region" description="Helical" evidence="6">
    <location>
        <begin position="106"/>
        <end position="123"/>
    </location>
</feature>
<dbReference type="NCBIfam" id="NF038012">
    <property type="entry name" value="DMT_1"/>
    <property type="match status" value="1"/>
</dbReference>
<protein>
    <submittedName>
        <fullName evidence="7">DMT family transporter</fullName>
    </submittedName>
</protein>
<dbReference type="RefSeq" id="WP_248591363.1">
    <property type="nucleotide sequence ID" value="NZ_BAABEB010000011.1"/>
</dbReference>
<evidence type="ECO:0000313" key="7">
    <source>
        <dbReference type="EMBL" id="UPT22860.1"/>
    </source>
</evidence>
<accession>A0ABY4L586</accession>
<feature type="region of interest" description="Disordered" evidence="5">
    <location>
        <begin position="278"/>
        <end position="361"/>
    </location>
</feature>
<dbReference type="InterPro" id="IPR008521">
    <property type="entry name" value="Mg_trans_NIPA"/>
</dbReference>
<name>A0ABY4L586_THEAE</name>
<dbReference type="Pfam" id="PF05653">
    <property type="entry name" value="Mg_trans_NIPA"/>
    <property type="match status" value="1"/>
</dbReference>
<reference evidence="7 8" key="1">
    <citation type="submission" date="2020-04" db="EMBL/GenBank/DDBJ databases">
        <title>Thermobifida alba genome sequencing and assembly.</title>
        <authorList>
            <person name="Luzics S."/>
            <person name="Horvath B."/>
            <person name="Nagy I."/>
            <person name="Toth A."/>
            <person name="Nagy I."/>
            <person name="Kukolya J."/>
        </authorList>
    </citation>
    <scope>NUCLEOTIDE SEQUENCE [LARGE SCALE GENOMIC DNA]</scope>
    <source>
        <strain evidence="7 8">DSM 43795</strain>
    </source>
</reference>
<evidence type="ECO:0000256" key="4">
    <source>
        <dbReference type="ARBA" id="ARBA00023136"/>
    </source>
</evidence>
<dbReference type="InterPro" id="IPR037185">
    <property type="entry name" value="EmrE-like"/>
</dbReference>
<gene>
    <name evidence="7" type="ORF">FOF52_19495</name>
</gene>
<feature type="transmembrane region" description="Helical" evidence="6">
    <location>
        <begin position="135"/>
        <end position="153"/>
    </location>
</feature>
<dbReference type="PANTHER" id="PTHR40761:SF1">
    <property type="entry name" value="CONSERVED INTEGRAL MEMBRANE ALANINE VALINE AND LEUCINE RICH PROTEIN-RELATED"/>
    <property type="match status" value="1"/>
</dbReference>
<feature type="compositionally biased region" description="Low complexity" evidence="5">
    <location>
        <begin position="278"/>
        <end position="293"/>
    </location>
</feature>
<evidence type="ECO:0000256" key="1">
    <source>
        <dbReference type="ARBA" id="ARBA00004141"/>
    </source>
</evidence>
<feature type="transmembrane region" description="Helical" evidence="6">
    <location>
        <begin position="226"/>
        <end position="247"/>
    </location>
</feature>
<evidence type="ECO:0000313" key="8">
    <source>
        <dbReference type="Proteomes" id="UP000832041"/>
    </source>
</evidence>
<evidence type="ECO:0000256" key="3">
    <source>
        <dbReference type="ARBA" id="ARBA00022989"/>
    </source>
</evidence>
<sequence>MTGAIIAAALGAVAFATGAALQERAILVSAPKTGSSQLRLLLRLVRDPVWLAGTGLSGVGTAAHVWALTQAPLTVVQPIGVSGLLCAVVASAVLHRRRLTGTEVAGCLAVTLGLVILVGMLSGHPGPRDEPSSSAVWALCAGTSAAMLGSLVLSRFVSGALRAGALALAGGISFATISALAKVIGEAALDDPLSVLRPLTLVTLVIGACGALLVQNSYRGDHFPLAYATLLISDPLMAVLVGLTLLGESLPTGVLPITAITVSTLAIVGGTVTLARSSAARGRAGKPRTAPSPAGGGPRSAPRPEEDAGRVDDRPGKHRDVRGPAPAGRSVPERLGRQGHLGVAGPAVTFVGDGDGVSGTV</sequence>
<keyword evidence="8" id="KW-1185">Reference proteome</keyword>
<organism evidence="7 8">
    <name type="scientific">Thermobifida alba</name>
    <name type="common">Thermomonospora alba</name>
    <dbReference type="NCBI Taxonomy" id="53522"/>
    <lineage>
        <taxon>Bacteria</taxon>
        <taxon>Bacillati</taxon>
        <taxon>Actinomycetota</taxon>
        <taxon>Actinomycetes</taxon>
        <taxon>Streptosporangiales</taxon>
        <taxon>Nocardiopsidaceae</taxon>
        <taxon>Thermobifida</taxon>
    </lineage>
</organism>
<proteinExistence type="predicted"/>
<feature type="transmembrane region" description="Helical" evidence="6">
    <location>
        <begin position="75"/>
        <end position="94"/>
    </location>
</feature>
<evidence type="ECO:0000256" key="6">
    <source>
        <dbReference type="SAM" id="Phobius"/>
    </source>
</evidence>
<feature type="compositionally biased region" description="Basic and acidic residues" evidence="5">
    <location>
        <begin position="302"/>
        <end position="315"/>
    </location>
</feature>
<keyword evidence="3 6" id="KW-1133">Transmembrane helix</keyword>
<dbReference type="EMBL" id="CP051627">
    <property type="protein sequence ID" value="UPT22860.1"/>
    <property type="molecule type" value="Genomic_DNA"/>
</dbReference>